<organism evidence="4 5">
    <name type="scientific">Paenibacillus phyllosphaerae</name>
    <dbReference type="NCBI Taxonomy" id="274593"/>
    <lineage>
        <taxon>Bacteria</taxon>
        <taxon>Bacillati</taxon>
        <taxon>Bacillota</taxon>
        <taxon>Bacilli</taxon>
        <taxon>Bacillales</taxon>
        <taxon>Paenibacillaceae</taxon>
        <taxon>Paenibacillus</taxon>
    </lineage>
</organism>
<dbReference type="AlphaFoldDB" id="A0A7W5FM52"/>
<dbReference type="RefSeq" id="WP_183599138.1">
    <property type="nucleotide sequence ID" value="NZ_JACHXK010000003.1"/>
</dbReference>
<keyword evidence="1 4" id="KW-0808">Transferase</keyword>
<dbReference type="PANTHER" id="PTHR43877:SF2">
    <property type="entry name" value="AMINOALKYLPHOSPHONATE N-ACETYLTRANSFERASE-RELATED"/>
    <property type="match status" value="1"/>
</dbReference>
<evidence type="ECO:0000259" key="3">
    <source>
        <dbReference type="PROSITE" id="PS51186"/>
    </source>
</evidence>
<dbReference type="InterPro" id="IPR050832">
    <property type="entry name" value="Bact_Acetyltransf"/>
</dbReference>
<proteinExistence type="predicted"/>
<dbReference type="PROSITE" id="PS51186">
    <property type="entry name" value="GNAT"/>
    <property type="match status" value="1"/>
</dbReference>
<dbReference type="Pfam" id="PF13508">
    <property type="entry name" value="Acetyltransf_7"/>
    <property type="match status" value="1"/>
</dbReference>
<dbReference type="EMBL" id="JACHXK010000003">
    <property type="protein sequence ID" value="MBB3109753.1"/>
    <property type="molecule type" value="Genomic_DNA"/>
</dbReference>
<reference evidence="4 5" key="1">
    <citation type="submission" date="2020-08" db="EMBL/GenBank/DDBJ databases">
        <title>Genomic Encyclopedia of Type Strains, Phase III (KMG-III): the genomes of soil and plant-associated and newly described type strains.</title>
        <authorList>
            <person name="Whitman W."/>
        </authorList>
    </citation>
    <scope>NUCLEOTIDE SEQUENCE [LARGE SCALE GENOMIC DNA]</scope>
    <source>
        <strain evidence="4 5">CECT 5862</strain>
    </source>
</reference>
<evidence type="ECO:0000313" key="5">
    <source>
        <dbReference type="Proteomes" id="UP000570361"/>
    </source>
</evidence>
<dbReference type="PANTHER" id="PTHR43877">
    <property type="entry name" value="AMINOALKYLPHOSPHONATE N-ACETYLTRANSFERASE-RELATED-RELATED"/>
    <property type="match status" value="1"/>
</dbReference>
<dbReference type="CDD" id="cd04301">
    <property type="entry name" value="NAT_SF"/>
    <property type="match status" value="1"/>
</dbReference>
<dbReference type="Proteomes" id="UP000570361">
    <property type="component" value="Unassembled WGS sequence"/>
</dbReference>
<gene>
    <name evidence="4" type="ORF">FHS18_001816</name>
</gene>
<feature type="domain" description="N-acetyltransferase" evidence="3">
    <location>
        <begin position="1"/>
        <end position="163"/>
    </location>
</feature>
<comment type="caution">
    <text evidence="4">The sequence shown here is derived from an EMBL/GenBank/DDBJ whole genome shotgun (WGS) entry which is preliminary data.</text>
</comment>
<evidence type="ECO:0000256" key="1">
    <source>
        <dbReference type="ARBA" id="ARBA00022679"/>
    </source>
</evidence>
<accession>A0A7W5FM52</accession>
<dbReference type="InterPro" id="IPR016181">
    <property type="entry name" value="Acyl_CoA_acyltransferase"/>
</dbReference>
<keyword evidence="2" id="KW-0012">Acyltransferase</keyword>
<dbReference type="InterPro" id="IPR000182">
    <property type="entry name" value="GNAT_dom"/>
</dbReference>
<evidence type="ECO:0000313" key="4">
    <source>
        <dbReference type="EMBL" id="MBB3109753.1"/>
    </source>
</evidence>
<name>A0A7W5FM52_9BACL</name>
<dbReference type="SUPFAM" id="SSF55729">
    <property type="entry name" value="Acyl-CoA N-acyltransferases (Nat)"/>
    <property type="match status" value="1"/>
</dbReference>
<dbReference type="Gene3D" id="3.40.630.30">
    <property type="match status" value="1"/>
</dbReference>
<dbReference type="GO" id="GO:0016747">
    <property type="term" value="F:acyltransferase activity, transferring groups other than amino-acyl groups"/>
    <property type="evidence" value="ECO:0007669"/>
    <property type="project" value="InterPro"/>
</dbReference>
<protein>
    <submittedName>
        <fullName evidence="4">GNAT superfamily N-acetyltransferase</fullName>
    </submittedName>
</protein>
<keyword evidence="5" id="KW-1185">Reference proteome</keyword>
<evidence type="ECO:0000256" key="2">
    <source>
        <dbReference type="ARBA" id="ARBA00023315"/>
    </source>
</evidence>
<sequence>MEIKIIPLQTLPQTAIWREVFNKHGINRHIEYYAQCLEENRSGIRTTIFAEVDREIAGCVHLLQHSSYPHFAEQAIPEINDLNVLPAYRRNGVASALLDHMEQLAYQNGDVIGLGVGLYEDYGAAQRLYCKRGYVPDGKGVYYRNEKVAPGASVAVDDELILYFTKTLKAN</sequence>